<feature type="compositionally biased region" description="Low complexity" evidence="5">
    <location>
        <begin position="68"/>
        <end position="84"/>
    </location>
</feature>
<feature type="compositionally biased region" description="Low complexity" evidence="5">
    <location>
        <begin position="221"/>
        <end position="230"/>
    </location>
</feature>
<evidence type="ECO:0000256" key="3">
    <source>
        <dbReference type="ARBA" id="ARBA00022989"/>
    </source>
</evidence>
<dbReference type="PANTHER" id="PTHR39157">
    <property type="entry name" value="INTEGRAL MEMBRANE PROTEIN-RELATED"/>
    <property type="match status" value="1"/>
</dbReference>
<proteinExistence type="predicted"/>
<comment type="caution">
    <text evidence="7">The sequence shown here is derived from an EMBL/GenBank/DDBJ whole genome shotgun (WGS) entry which is preliminary data.</text>
</comment>
<protein>
    <submittedName>
        <fullName evidence="7">Membrane protein</fullName>
    </submittedName>
</protein>
<name>A0ABQ2M3K3_9ACTN</name>
<evidence type="ECO:0000313" key="7">
    <source>
        <dbReference type="EMBL" id="GGO46461.1"/>
    </source>
</evidence>
<dbReference type="EMBL" id="BMMP01000004">
    <property type="protein sequence ID" value="GGO46461.1"/>
    <property type="molecule type" value="Genomic_DNA"/>
</dbReference>
<keyword evidence="2 6" id="KW-0812">Transmembrane</keyword>
<feature type="compositionally biased region" description="Low complexity" evidence="5">
    <location>
        <begin position="515"/>
        <end position="530"/>
    </location>
</feature>
<dbReference type="PANTHER" id="PTHR39157:SF1">
    <property type="entry name" value="DOXX FAMILY PROTEIN"/>
    <property type="match status" value="1"/>
</dbReference>
<sequence length="624" mass="63389">MSVDTRTPRTPGPSGGRPGDTQRKNPSGFYDDTPALSTVKVPSDPAEVVVTHASFRVQLTPPSGTATRPSAPEAGAAPAEAADLPPRRRGPVDWGRTEDPDALFDTGSGASGLRQGAHGMGTGTAEPAAATTQVLPRIADDTAPPRHDRYADGYERYDGPRGYSGAPDRTRGTGADSTGGSPTVVGQRSARPSESTQPHRLLEGVRPAQGAFDTPERGSYDGDSGSYAYDDSYDGDLDGKGRFDDRADFRDGPEADAEDERDGLGAVTRIGARRQAYYPGRRMNLGVVLLPMRIFLGFISVYAGMGKLCDPVYFDGGERGSMVTWLNSLEPWAIASPLHDFAVAHPVGAGLTVAFVQIIVGVLTVCGLWQRLAASVGVLLSAALLMTVSWSNGPAYEAPDIIYLAAWSPLVIAGAPVYSIDGRLAGDAWRKLGPRADLWELRRRVLRRGTVIASVVTGVALLTGSLLGGAVRSAQTARVQEPGEPPTNQLPGSPLPKTPGARDSGLPTQGQGSKAPGSRHSGGPSASASPGDRRGGGPSSPSQRETVQAPQQTVPGVRPPQQSNPGVQATSGGSTGGTGGGSTGGGGSNSGGGGGGSSSSGGGGGSSSGGSGSGGGGGLGGLLG</sequence>
<evidence type="ECO:0000313" key="8">
    <source>
        <dbReference type="Proteomes" id="UP000631535"/>
    </source>
</evidence>
<feature type="region of interest" description="Disordered" evidence="5">
    <location>
        <begin position="474"/>
        <end position="624"/>
    </location>
</feature>
<dbReference type="RefSeq" id="WP_189036441.1">
    <property type="nucleotide sequence ID" value="NZ_BMMP01000004.1"/>
</dbReference>
<feature type="transmembrane region" description="Helical" evidence="6">
    <location>
        <begin position="372"/>
        <end position="390"/>
    </location>
</feature>
<evidence type="ECO:0000256" key="4">
    <source>
        <dbReference type="ARBA" id="ARBA00023136"/>
    </source>
</evidence>
<evidence type="ECO:0000256" key="5">
    <source>
        <dbReference type="SAM" id="MobiDB-lite"/>
    </source>
</evidence>
<dbReference type="Pfam" id="PF07681">
    <property type="entry name" value="DoxX"/>
    <property type="match status" value="1"/>
</dbReference>
<feature type="transmembrane region" description="Helical" evidence="6">
    <location>
        <begin position="283"/>
        <end position="305"/>
    </location>
</feature>
<organism evidence="7 8">
    <name type="scientific">Streptomyces daqingensis</name>
    <dbReference type="NCBI Taxonomy" id="1472640"/>
    <lineage>
        <taxon>Bacteria</taxon>
        <taxon>Bacillati</taxon>
        <taxon>Actinomycetota</taxon>
        <taxon>Actinomycetes</taxon>
        <taxon>Kitasatosporales</taxon>
        <taxon>Streptomycetaceae</taxon>
        <taxon>Streptomyces</taxon>
    </lineage>
</organism>
<keyword evidence="3 6" id="KW-1133">Transmembrane helix</keyword>
<feature type="transmembrane region" description="Helical" evidence="6">
    <location>
        <begin position="347"/>
        <end position="365"/>
    </location>
</feature>
<evidence type="ECO:0000256" key="1">
    <source>
        <dbReference type="ARBA" id="ARBA00004141"/>
    </source>
</evidence>
<feature type="compositionally biased region" description="Polar residues" evidence="5">
    <location>
        <begin position="175"/>
        <end position="198"/>
    </location>
</feature>
<dbReference type="Proteomes" id="UP000631535">
    <property type="component" value="Unassembled WGS sequence"/>
</dbReference>
<dbReference type="InterPro" id="IPR032808">
    <property type="entry name" value="DoxX"/>
</dbReference>
<reference evidence="8" key="1">
    <citation type="journal article" date="2019" name="Int. J. Syst. Evol. Microbiol.">
        <title>The Global Catalogue of Microorganisms (GCM) 10K type strain sequencing project: providing services to taxonomists for standard genome sequencing and annotation.</title>
        <authorList>
            <consortium name="The Broad Institute Genomics Platform"/>
            <consortium name="The Broad Institute Genome Sequencing Center for Infectious Disease"/>
            <person name="Wu L."/>
            <person name="Ma J."/>
        </authorList>
    </citation>
    <scope>NUCLEOTIDE SEQUENCE [LARGE SCALE GENOMIC DNA]</scope>
    <source>
        <strain evidence="8">CGMCC 4.7178</strain>
    </source>
</reference>
<feature type="compositionally biased region" description="Basic and acidic residues" evidence="5">
    <location>
        <begin position="138"/>
        <end position="159"/>
    </location>
</feature>
<keyword evidence="8" id="KW-1185">Reference proteome</keyword>
<feature type="compositionally biased region" description="Low complexity" evidence="5">
    <location>
        <begin position="123"/>
        <end position="132"/>
    </location>
</feature>
<feature type="transmembrane region" description="Helical" evidence="6">
    <location>
        <begin position="402"/>
        <end position="420"/>
    </location>
</feature>
<accession>A0ABQ2M3K3</accession>
<evidence type="ECO:0000256" key="6">
    <source>
        <dbReference type="SAM" id="Phobius"/>
    </source>
</evidence>
<comment type="subcellular location">
    <subcellularLocation>
        <location evidence="1">Membrane</location>
        <topology evidence="1">Multi-pass membrane protein</topology>
    </subcellularLocation>
</comment>
<feature type="compositionally biased region" description="Polar residues" evidence="5">
    <location>
        <begin position="543"/>
        <end position="570"/>
    </location>
</feature>
<feature type="region of interest" description="Disordered" evidence="5">
    <location>
        <begin position="55"/>
        <end position="261"/>
    </location>
</feature>
<keyword evidence="4 6" id="KW-0472">Membrane</keyword>
<feature type="compositionally biased region" description="Gly residues" evidence="5">
    <location>
        <begin position="573"/>
        <end position="624"/>
    </location>
</feature>
<feature type="compositionally biased region" description="Basic and acidic residues" evidence="5">
    <location>
        <begin position="237"/>
        <end position="253"/>
    </location>
</feature>
<gene>
    <name evidence="7" type="ORF">GCM10012287_16880</name>
</gene>
<feature type="region of interest" description="Disordered" evidence="5">
    <location>
        <begin position="1"/>
        <end position="43"/>
    </location>
</feature>
<evidence type="ECO:0000256" key="2">
    <source>
        <dbReference type="ARBA" id="ARBA00022692"/>
    </source>
</evidence>
<feature type="transmembrane region" description="Helical" evidence="6">
    <location>
        <begin position="451"/>
        <end position="471"/>
    </location>
</feature>